<comment type="similarity">
    <text evidence="2">Belongs to the short-chain dehydrogenases/reductases (SDR) family.</text>
</comment>
<dbReference type="InterPro" id="IPR020904">
    <property type="entry name" value="Sc_DH/Rdtase_CS"/>
</dbReference>
<dbReference type="PANTHER" id="PTHR42879">
    <property type="entry name" value="3-OXOACYL-(ACYL-CARRIER-PROTEIN) REDUCTASE"/>
    <property type="match status" value="1"/>
</dbReference>
<evidence type="ECO:0000256" key="3">
    <source>
        <dbReference type="ARBA" id="ARBA00022512"/>
    </source>
</evidence>
<comment type="subcellular location">
    <subcellularLocation>
        <location evidence="1">Secreted</location>
        <location evidence="1">Cell wall</location>
    </subcellularLocation>
</comment>
<dbReference type="InterPro" id="IPR050259">
    <property type="entry name" value="SDR"/>
</dbReference>
<proteinExistence type="inferred from homology"/>
<keyword evidence="7" id="KW-1185">Reference proteome</keyword>
<dbReference type="InterPro" id="IPR002347">
    <property type="entry name" value="SDR_fam"/>
</dbReference>
<protein>
    <recommendedName>
        <fullName evidence="4">3-oxoacyl-[acyl-carrier-protein] reductase MabA</fullName>
    </recommendedName>
</protein>
<dbReference type="PROSITE" id="PS00061">
    <property type="entry name" value="ADH_SHORT"/>
    <property type="match status" value="1"/>
</dbReference>
<dbReference type="PANTHER" id="PTHR42879:SF2">
    <property type="entry name" value="3-OXOACYL-[ACYL-CARRIER-PROTEIN] REDUCTASE FABG"/>
    <property type="match status" value="1"/>
</dbReference>
<evidence type="ECO:0000256" key="1">
    <source>
        <dbReference type="ARBA" id="ARBA00004191"/>
    </source>
</evidence>
<comment type="catalytic activity">
    <reaction evidence="5">
        <text>a (3R)-hydroxyacyl-[ACP] + NADP(+) = a 3-oxoacyl-[ACP] + NADPH + H(+)</text>
        <dbReference type="Rhea" id="RHEA:17397"/>
        <dbReference type="Rhea" id="RHEA-COMP:9916"/>
        <dbReference type="Rhea" id="RHEA-COMP:9945"/>
        <dbReference type="ChEBI" id="CHEBI:15378"/>
        <dbReference type="ChEBI" id="CHEBI:57783"/>
        <dbReference type="ChEBI" id="CHEBI:58349"/>
        <dbReference type="ChEBI" id="CHEBI:78776"/>
        <dbReference type="ChEBI" id="CHEBI:78827"/>
        <dbReference type="EC" id="1.1.1.100"/>
    </reaction>
    <physiologicalReaction direction="right-to-left" evidence="5">
        <dbReference type="Rhea" id="RHEA:17399"/>
    </physiologicalReaction>
</comment>
<evidence type="ECO:0000313" key="6">
    <source>
        <dbReference type="EMBL" id="KHO20216.1"/>
    </source>
</evidence>
<evidence type="ECO:0000256" key="2">
    <source>
        <dbReference type="ARBA" id="ARBA00006484"/>
    </source>
</evidence>
<comment type="caution">
    <text evidence="6">The sequence shown here is derived from an EMBL/GenBank/DDBJ whole genome shotgun (WGS) entry which is preliminary data.</text>
</comment>
<evidence type="ECO:0000256" key="5">
    <source>
        <dbReference type="ARBA" id="ARBA00047400"/>
    </source>
</evidence>
<dbReference type="PRINTS" id="PR00080">
    <property type="entry name" value="SDRFAMILY"/>
</dbReference>
<evidence type="ECO:0000256" key="4">
    <source>
        <dbReference type="ARBA" id="ARBA00040781"/>
    </source>
</evidence>
<evidence type="ECO:0000313" key="7">
    <source>
        <dbReference type="Proteomes" id="UP000031004"/>
    </source>
</evidence>
<reference evidence="6 7" key="1">
    <citation type="submission" date="2014-11" db="EMBL/GenBank/DDBJ databases">
        <title>Mycobacterium setense Manresensis Genome.</title>
        <authorList>
            <person name="Rech G."/>
            <person name="Sumoy L."/>
        </authorList>
    </citation>
    <scope>NUCLEOTIDE SEQUENCE [LARGE SCALE GENOMIC DNA]</scope>
    <source>
        <strain evidence="6 7">Manresensis</strain>
    </source>
</reference>
<sequence>MTLQFDLSTRRVLITGAGQGVGRGLADAFTAAGATVLVNDLRADRSEAVAAELREAGGDAVAVPFDVTDYAAVTEAVAEVTSTARPVDILVNNAGNAGAEGFAARMPFAESAPADWDPFLRVNLYGVLHCTRAVLPMMVERQWGRVVTIVSDAGRTGDASGAVYAAAKAGAAGLTRSIALENGRYGITANNIALGTMRTPLTEPLWAEMADSPQAKAILSRYPIRRPGLPEDVAYLAVLLASDHGSWITGQTLPVNGGYSFAM</sequence>
<dbReference type="PRINTS" id="PR00081">
    <property type="entry name" value="GDHRDH"/>
</dbReference>
<dbReference type="InterPro" id="IPR036291">
    <property type="entry name" value="NAD(P)-bd_dom_sf"/>
</dbReference>
<dbReference type="EMBL" id="JTLZ01000012">
    <property type="protein sequence ID" value="KHO20216.1"/>
    <property type="molecule type" value="Genomic_DNA"/>
</dbReference>
<dbReference type="Gene3D" id="3.40.50.720">
    <property type="entry name" value="NAD(P)-binding Rossmann-like Domain"/>
    <property type="match status" value="1"/>
</dbReference>
<dbReference type="SUPFAM" id="SSF51735">
    <property type="entry name" value="NAD(P)-binding Rossmann-fold domains"/>
    <property type="match status" value="1"/>
</dbReference>
<dbReference type="Proteomes" id="UP000031004">
    <property type="component" value="Unassembled WGS sequence"/>
</dbReference>
<keyword evidence="3" id="KW-0134">Cell wall</keyword>
<organism evidence="6 7">
    <name type="scientific">Mycolicibacterium setense</name>
    <dbReference type="NCBI Taxonomy" id="431269"/>
    <lineage>
        <taxon>Bacteria</taxon>
        <taxon>Bacillati</taxon>
        <taxon>Actinomycetota</taxon>
        <taxon>Actinomycetes</taxon>
        <taxon>Mycobacteriales</taxon>
        <taxon>Mycobacteriaceae</taxon>
        <taxon>Mycolicibacterium</taxon>
    </lineage>
</organism>
<accession>A0ABR4YPN1</accession>
<dbReference type="Pfam" id="PF13561">
    <property type="entry name" value="adh_short_C2"/>
    <property type="match status" value="1"/>
</dbReference>
<dbReference type="RefSeq" id="WP_039326542.1">
    <property type="nucleotide sequence ID" value="NZ_JTLZ01000012.1"/>
</dbReference>
<gene>
    <name evidence="6" type="ORF">QQ44_27085</name>
</gene>
<keyword evidence="3" id="KW-0964">Secreted</keyword>
<name>A0ABR4YPN1_9MYCO</name>